<accession>B4IG73</accession>
<keyword evidence="3" id="KW-1185">Reference proteome</keyword>
<gene>
    <name evidence="2" type="primary">Dsec\GM17586</name>
    <name evidence="2" type="ORF">Dsec_GM17586</name>
</gene>
<dbReference type="GO" id="GO:0000472">
    <property type="term" value="P:endonucleolytic cleavage to generate mature 5'-end of SSU-rRNA from (SSU-rRNA, 5.8S rRNA, LSU-rRNA)"/>
    <property type="evidence" value="ECO:0007669"/>
    <property type="project" value="TreeGrafter"/>
</dbReference>
<dbReference type="OMA" id="SWPASHD"/>
<dbReference type="PANTHER" id="PTHR12311:SF7">
    <property type="entry name" value="ACTIVATOR OF BASAL TRANSCRIPTION 1"/>
    <property type="match status" value="1"/>
</dbReference>
<dbReference type="InterPro" id="IPR035979">
    <property type="entry name" value="RBD_domain_sf"/>
</dbReference>
<dbReference type="PANTHER" id="PTHR12311">
    <property type="entry name" value="ACTIVATOR OF BASAL TRANSCRIPTION 1"/>
    <property type="match status" value="1"/>
</dbReference>
<organism evidence="3">
    <name type="scientific">Drosophila sechellia</name>
    <name type="common">Fruit fly</name>
    <dbReference type="NCBI Taxonomy" id="7238"/>
    <lineage>
        <taxon>Eukaryota</taxon>
        <taxon>Metazoa</taxon>
        <taxon>Ecdysozoa</taxon>
        <taxon>Arthropoda</taxon>
        <taxon>Hexapoda</taxon>
        <taxon>Insecta</taxon>
        <taxon>Pterygota</taxon>
        <taxon>Neoptera</taxon>
        <taxon>Endopterygota</taxon>
        <taxon>Diptera</taxon>
        <taxon>Brachycera</taxon>
        <taxon>Muscomorpha</taxon>
        <taxon>Ephydroidea</taxon>
        <taxon>Drosophilidae</taxon>
        <taxon>Drosophila</taxon>
        <taxon>Sophophora</taxon>
    </lineage>
</organism>
<dbReference type="HOGENOM" id="CLU_2099409_0_0_1"/>
<dbReference type="AlphaFoldDB" id="B4IG73"/>
<dbReference type="GO" id="GO:0034462">
    <property type="term" value="P:small-subunit processome assembly"/>
    <property type="evidence" value="ECO:0007669"/>
    <property type="project" value="TreeGrafter"/>
</dbReference>
<dbReference type="InterPro" id="IPR039119">
    <property type="entry name" value="ABT1/Esf2"/>
</dbReference>
<dbReference type="InterPro" id="IPR012677">
    <property type="entry name" value="Nucleotide-bd_a/b_plait_sf"/>
</dbReference>
<proteinExistence type="predicted"/>
<dbReference type="SUPFAM" id="SSF54928">
    <property type="entry name" value="RNA-binding domain, RBD"/>
    <property type="match status" value="1"/>
</dbReference>
<name>B4IG73_DROSE</name>
<dbReference type="KEGG" id="dse:6618463"/>
<dbReference type="EMBL" id="CH480835">
    <property type="protein sequence ID" value="EDW48807.1"/>
    <property type="molecule type" value="Genomic_DNA"/>
</dbReference>
<sequence length="116" mass="13198">MKWSWPASHDTGSSSAAAKRSKKGIIYICNIPKDMTIARLREVLGKYGAVGRAYLQSHKLSDKSPHIIFAEGWVEFKSKPMGKHLVPLIAFRQISTHKKSRFYDSLWTMKCSSHFT</sequence>
<dbReference type="PhylomeDB" id="B4IG73"/>
<dbReference type="GO" id="GO:0005730">
    <property type="term" value="C:nucleolus"/>
    <property type="evidence" value="ECO:0007669"/>
    <property type="project" value="TreeGrafter"/>
</dbReference>
<evidence type="ECO:0000313" key="2">
    <source>
        <dbReference type="EMBL" id="EDW48807.1"/>
    </source>
</evidence>
<evidence type="ECO:0000256" key="1">
    <source>
        <dbReference type="SAM" id="MobiDB-lite"/>
    </source>
</evidence>
<dbReference type="GO" id="GO:0000447">
    <property type="term" value="P:endonucleolytic cleavage in ITS1 to separate SSU-rRNA from 5.8S rRNA and LSU-rRNA from tricistronic rRNA transcript (SSU-rRNA, 5.8S rRNA, LSU-rRNA)"/>
    <property type="evidence" value="ECO:0007669"/>
    <property type="project" value="TreeGrafter"/>
</dbReference>
<dbReference type="GO" id="GO:0000480">
    <property type="term" value="P:endonucleolytic cleavage in 5'-ETS of tricistronic rRNA transcript (SSU-rRNA, 5.8S rRNA, LSU-rRNA)"/>
    <property type="evidence" value="ECO:0007669"/>
    <property type="project" value="TreeGrafter"/>
</dbReference>
<evidence type="ECO:0000313" key="3">
    <source>
        <dbReference type="Proteomes" id="UP000001292"/>
    </source>
</evidence>
<dbReference type="Proteomes" id="UP000001292">
    <property type="component" value="Unassembled WGS sequence"/>
</dbReference>
<reference evidence="2 3" key="1">
    <citation type="journal article" date="2007" name="Nature">
        <title>Evolution of genes and genomes on the Drosophila phylogeny.</title>
        <authorList>
            <consortium name="Drosophila 12 Genomes Consortium"/>
            <person name="Clark A.G."/>
            <person name="Eisen M.B."/>
            <person name="Smith D.R."/>
            <person name="Bergman C.M."/>
            <person name="Oliver B."/>
            <person name="Markow T.A."/>
            <person name="Kaufman T.C."/>
            <person name="Kellis M."/>
            <person name="Gelbart W."/>
            <person name="Iyer V.N."/>
            <person name="Pollard D.A."/>
            <person name="Sackton T.B."/>
            <person name="Larracuente A.M."/>
            <person name="Singh N.D."/>
            <person name="Abad J.P."/>
            <person name="Abt D.N."/>
            <person name="Adryan B."/>
            <person name="Aguade M."/>
            <person name="Akashi H."/>
            <person name="Anderson W.W."/>
            <person name="Aquadro C.F."/>
            <person name="Ardell D.H."/>
            <person name="Arguello R."/>
            <person name="Artieri C.G."/>
            <person name="Barbash D.A."/>
            <person name="Barker D."/>
            <person name="Barsanti P."/>
            <person name="Batterham P."/>
            <person name="Batzoglou S."/>
            <person name="Begun D."/>
            <person name="Bhutkar A."/>
            <person name="Blanco E."/>
            <person name="Bosak S.A."/>
            <person name="Bradley R.K."/>
            <person name="Brand A.D."/>
            <person name="Brent M.R."/>
            <person name="Brooks A.N."/>
            <person name="Brown R.H."/>
            <person name="Butlin R.K."/>
            <person name="Caggese C."/>
            <person name="Calvi B.R."/>
            <person name="Bernardo de Carvalho A."/>
            <person name="Caspi A."/>
            <person name="Castrezana S."/>
            <person name="Celniker S.E."/>
            <person name="Chang J.L."/>
            <person name="Chapple C."/>
            <person name="Chatterji S."/>
            <person name="Chinwalla A."/>
            <person name="Civetta A."/>
            <person name="Clifton S.W."/>
            <person name="Comeron J.M."/>
            <person name="Costello J.C."/>
            <person name="Coyne J.A."/>
            <person name="Daub J."/>
            <person name="David R.G."/>
            <person name="Delcher A.L."/>
            <person name="Delehaunty K."/>
            <person name="Do C.B."/>
            <person name="Ebling H."/>
            <person name="Edwards K."/>
            <person name="Eickbush T."/>
            <person name="Evans J.D."/>
            <person name="Filipski A."/>
            <person name="Findeiss S."/>
            <person name="Freyhult E."/>
            <person name="Fulton L."/>
            <person name="Fulton R."/>
            <person name="Garcia A.C."/>
            <person name="Gardiner A."/>
            <person name="Garfield D.A."/>
            <person name="Garvin B.E."/>
            <person name="Gibson G."/>
            <person name="Gilbert D."/>
            <person name="Gnerre S."/>
            <person name="Godfrey J."/>
            <person name="Good R."/>
            <person name="Gotea V."/>
            <person name="Gravely B."/>
            <person name="Greenberg A.J."/>
            <person name="Griffiths-Jones S."/>
            <person name="Gross S."/>
            <person name="Guigo R."/>
            <person name="Gustafson E.A."/>
            <person name="Haerty W."/>
            <person name="Hahn M.W."/>
            <person name="Halligan D.L."/>
            <person name="Halpern A.L."/>
            <person name="Halter G.M."/>
            <person name="Han M.V."/>
            <person name="Heger A."/>
            <person name="Hillier L."/>
            <person name="Hinrichs A.S."/>
            <person name="Holmes I."/>
            <person name="Hoskins R.A."/>
            <person name="Hubisz M.J."/>
            <person name="Hultmark D."/>
            <person name="Huntley M.A."/>
            <person name="Jaffe D.B."/>
            <person name="Jagadeeshan S."/>
            <person name="Jeck W.R."/>
            <person name="Johnson J."/>
            <person name="Jones C.D."/>
            <person name="Jordan W.C."/>
            <person name="Karpen G.H."/>
            <person name="Kataoka E."/>
            <person name="Keightley P.D."/>
            <person name="Kheradpour P."/>
            <person name="Kirkness E.F."/>
            <person name="Koerich L.B."/>
            <person name="Kristiansen K."/>
            <person name="Kudrna D."/>
            <person name="Kulathinal R.J."/>
            <person name="Kumar S."/>
            <person name="Kwok R."/>
            <person name="Lander E."/>
            <person name="Langley C.H."/>
            <person name="Lapoint R."/>
            <person name="Lazzaro B.P."/>
            <person name="Lee S.J."/>
            <person name="Levesque L."/>
            <person name="Li R."/>
            <person name="Lin C.F."/>
            <person name="Lin M.F."/>
            <person name="Lindblad-Toh K."/>
            <person name="Llopart A."/>
            <person name="Long M."/>
            <person name="Low L."/>
            <person name="Lozovsky E."/>
            <person name="Lu J."/>
            <person name="Luo M."/>
            <person name="Machado C.A."/>
            <person name="Makalowski W."/>
            <person name="Marzo M."/>
            <person name="Matsuda M."/>
            <person name="Matzkin L."/>
            <person name="McAllister B."/>
            <person name="McBride C.S."/>
            <person name="McKernan B."/>
            <person name="McKernan K."/>
            <person name="Mendez-Lago M."/>
            <person name="Minx P."/>
            <person name="Mollenhauer M.U."/>
            <person name="Montooth K."/>
            <person name="Mount S.M."/>
            <person name="Mu X."/>
            <person name="Myers E."/>
            <person name="Negre B."/>
            <person name="Newfeld S."/>
            <person name="Nielsen R."/>
            <person name="Noor M.A."/>
            <person name="O'Grady P."/>
            <person name="Pachter L."/>
            <person name="Papaceit M."/>
            <person name="Parisi M.J."/>
            <person name="Parisi M."/>
            <person name="Parts L."/>
            <person name="Pedersen J.S."/>
            <person name="Pesole G."/>
            <person name="Phillippy A.M."/>
            <person name="Ponting C.P."/>
            <person name="Pop M."/>
            <person name="Porcelli D."/>
            <person name="Powell J.R."/>
            <person name="Prohaska S."/>
            <person name="Pruitt K."/>
            <person name="Puig M."/>
            <person name="Quesneville H."/>
            <person name="Ram K.R."/>
            <person name="Rand D."/>
            <person name="Rasmussen M.D."/>
            <person name="Reed L.K."/>
            <person name="Reenan R."/>
            <person name="Reily A."/>
            <person name="Remington K.A."/>
            <person name="Rieger T.T."/>
            <person name="Ritchie M.G."/>
            <person name="Robin C."/>
            <person name="Rogers Y.H."/>
            <person name="Rohde C."/>
            <person name="Rozas J."/>
            <person name="Rubenfield M.J."/>
            <person name="Ruiz A."/>
            <person name="Russo S."/>
            <person name="Salzberg S.L."/>
            <person name="Sanchez-Gracia A."/>
            <person name="Saranga D.J."/>
            <person name="Sato H."/>
            <person name="Schaeffer S.W."/>
            <person name="Schatz M.C."/>
            <person name="Schlenke T."/>
            <person name="Schwartz R."/>
            <person name="Segarra C."/>
            <person name="Singh R.S."/>
            <person name="Sirot L."/>
            <person name="Sirota M."/>
            <person name="Sisneros N.B."/>
            <person name="Smith C.D."/>
            <person name="Smith T.F."/>
            <person name="Spieth J."/>
            <person name="Stage D.E."/>
            <person name="Stark A."/>
            <person name="Stephan W."/>
            <person name="Strausberg R.L."/>
            <person name="Strempel S."/>
            <person name="Sturgill D."/>
            <person name="Sutton G."/>
            <person name="Sutton G.G."/>
            <person name="Tao W."/>
            <person name="Teichmann S."/>
            <person name="Tobari Y.N."/>
            <person name="Tomimura Y."/>
            <person name="Tsolas J.M."/>
            <person name="Valente V.L."/>
            <person name="Venter E."/>
            <person name="Venter J.C."/>
            <person name="Vicario S."/>
            <person name="Vieira F.G."/>
            <person name="Vilella A.J."/>
            <person name="Villasante A."/>
            <person name="Walenz B."/>
            <person name="Wang J."/>
            <person name="Wasserman M."/>
            <person name="Watts T."/>
            <person name="Wilson D."/>
            <person name="Wilson R.K."/>
            <person name="Wing R.A."/>
            <person name="Wolfner M.F."/>
            <person name="Wong A."/>
            <person name="Wong G.K."/>
            <person name="Wu C.I."/>
            <person name="Wu G."/>
            <person name="Yamamoto D."/>
            <person name="Yang H.P."/>
            <person name="Yang S.P."/>
            <person name="Yorke J.A."/>
            <person name="Yoshida K."/>
            <person name="Zdobnov E."/>
            <person name="Zhang P."/>
            <person name="Zhang Y."/>
            <person name="Zimin A.V."/>
            <person name="Baldwin J."/>
            <person name="Abdouelleil A."/>
            <person name="Abdulkadir J."/>
            <person name="Abebe A."/>
            <person name="Abera B."/>
            <person name="Abreu J."/>
            <person name="Acer S.C."/>
            <person name="Aftuck L."/>
            <person name="Alexander A."/>
            <person name="An P."/>
            <person name="Anderson E."/>
            <person name="Anderson S."/>
            <person name="Arachi H."/>
            <person name="Azer M."/>
            <person name="Bachantsang P."/>
            <person name="Barry A."/>
            <person name="Bayul T."/>
            <person name="Berlin A."/>
            <person name="Bessette D."/>
            <person name="Bloom T."/>
            <person name="Blye J."/>
            <person name="Boguslavskiy L."/>
            <person name="Bonnet C."/>
            <person name="Boukhgalter B."/>
            <person name="Bourzgui I."/>
            <person name="Brown A."/>
            <person name="Cahill P."/>
            <person name="Channer S."/>
            <person name="Cheshatsang Y."/>
            <person name="Chuda L."/>
            <person name="Citroen M."/>
            <person name="Collymore A."/>
            <person name="Cooke P."/>
            <person name="Costello M."/>
            <person name="D'Aco K."/>
            <person name="Daza R."/>
            <person name="De Haan G."/>
            <person name="DeGray S."/>
            <person name="DeMaso C."/>
            <person name="Dhargay N."/>
            <person name="Dooley K."/>
            <person name="Dooley E."/>
            <person name="Doricent M."/>
            <person name="Dorje P."/>
            <person name="Dorjee K."/>
            <person name="Dupes A."/>
            <person name="Elong R."/>
            <person name="Falk J."/>
            <person name="Farina A."/>
            <person name="Faro S."/>
            <person name="Ferguson D."/>
            <person name="Fisher S."/>
            <person name="Foley C.D."/>
            <person name="Franke A."/>
            <person name="Friedrich D."/>
            <person name="Gadbois L."/>
            <person name="Gearin G."/>
            <person name="Gearin C.R."/>
            <person name="Giannoukos G."/>
            <person name="Goode T."/>
            <person name="Graham J."/>
            <person name="Grandbois E."/>
            <person name="Grewal S."/>
            <person name="Gyaltsen K."/>
            <person name="Hafez N."/>
            <person name="Hagos B."/>
            <person name="Hall J."/>
            <person name="Henson C."/>
            <person name="Hollinger A."/>
            <person name="Honan T."/>
            <person name="Huard M.D."/>
            <person name="Hughes L."/>
            <person name="Hurhula B."/>
            <person name="Husby M.E."/>
            <person name="Kamat A."/>
            <person name="Kanga B."/>
            <person name="Kashin S."/>
            <person name="Khazanovich D."/>
            <person name="Kisner P."/>
            <person name="Lance K."/>
            <person name="Lara M."/>
            <person name="Lee W."/>
            <person name="Lennon N."/>
            <person name="Letendre F."/>
            <person name="LeVine R."/>
            <person name="Lipovsky A."/>
            <person name="Liu X."/>
            <person name="Liu J."/>
            <person name="Liu S."/>
            <person name="Lokyitsang T."/>
            <person name="Lokyitsang Y."/>
            <person name="Lubonja R."/>
            <person name="Lui A."/>
            <person name="MacDonald P."/>
            <person name="Magnisalis V."/>
            <person name="Maru K."/>
            <person name="Matthews C."/>
            <person name="McCusker W."/>
            <person name="McDonough S."/>
            <person name="Mehta T."/>
            <person name="Meldrim J."/>
            <person name="Meneus L."/>
            <person name="Mihai O."/>
            <person name="Mihalev A."/>
            <person name="Mihova T."/>
            <person name="Mittelman R."/>
            <person name="Mlenga V."/>
            <person name="Montmayeur A."/>
            <person name="Mulrain L."/>
            <person name="Navidi A."/>
            <person name="Naylor J."/>
            <person name="Negash T."/>
            <person name="Nguyen T."/>
            <person name="Nguyen N."/>
            <person name="Nicol R."/>
            <person name="Norbu C."/>
            <person name="Norbu N."/>
            <person name="Novod N."/>
            <person name="O'Neill B."/>
            <person name="Osman S."/>
            <person name="Markiewicz E."/>
            <person name="Oyono O.L."/>
            <person name="Patti C."/>
            <person name="Phunkhang P."/>
            <person name="Pierre F."/>
            <person name="Priest M."/>
            <person name="Raghuraman S."/>
            <person name="Rege F."/>
            <person name="Reyes R."/>
            <person name="Rise C."/>
            <person name="Rogov P."/>
            <person name="Ross K."/>
            <person name="Ryan E."/>
            <person name="Settipalli S."/>
            <person name="Shea T."/>
            <person name="Sherpa N."/>
            <person name="Shi L."/>
            <person name="Shih D."/>
            <person name="Sparrow T."/>
            <person name="Spaulding J."/>
            <person name="Stalker J."/>
            <person name="Stange-Thomann N."/>
            <person name="Stavropoulos S."/>
            <person name="Stone C."/>
            <person name="Strader C."/>
            <person name="Tesfaye S."/>
            <person name="Thomson T."/>
            <person name="Thoulutsang Y."/>
            <person name="Thoulutsang D."/>
            <person name="Topham K."/>
            <person name="Topping I."/>
            <person name="Tsamla T."/>
            <person name="Vassiliev H."/>
            <person name="Vo A."/>
            <person name="Wangchuk T."/>
            <person name="Wangdi T."/>
            <person name="Weiand M."/>
            <person name="Wilkinson J."/>
            <person name="Wilson A."/>
            <person name="Yadav S."/>
            <person name="Young G."/>
            <person name="Yu Q."/>
            <person name="Zembek L."/>
            <person name="Zhong D."/>
            <person name="Zimmer A."/>
            <person name="Zwirko Z."/>
            <person name="Jaffe D.B."/>
            <person name="Alvarez P."/>
            <person name="Brockman W."/>
            <person name="Butler J."/>
            <person name="Chin C."/>
            <person name="Gnerre S."/>
            <person name="Grabherr M."/>
            <person name="Kleber M."/>
            <person name="Mauceli E."/>
            <person name="MacCallum I."/>
        </authorList>
    </citation>
    <scope>NUCLEOTIDE SEQUENCE [LARGE SCALE GENOMIC DNA]</scope>
    <source>
        <strain evidence="3">Rob3c / Tucson 14021-0248.25</strain>
    </source>
</reference>
<dbReference type="Gene3D" id="3.30.70.330">
    <property type="match status" value="1"/>
</dbReference>
<dbReference type="STRING" id="7238.B4IG73"/>
<feature type="region of interest" description="Disordered" evidence="1">
    <location>
        <begin position="1"/>
        <end position="20"/>
    </location>
</feature>
<protein>
    <submittedName>
        <fullName evidence="2">GM17586</fullName>
    </submittedName>
</protein>
<dbReference type="GO" id="GO:0003723">
    <property type="term" value="F:RNA binding"/>
    <property type="evidence" value="ECO:0007669"/>
    <property type="project" value="TreeGrafter"/>
</dbReference>